<dbReference type="EMBL" id="JAAAID010000567">
    <property type="protein sequence ID" value="KAG0016075.1"/>
    <property type="molecule type" value="Genomic_DNA"/>
</dbReference>
<dbReference type="Pfam" id="PF20994">
    <property type="entry name" value="CENPU"/>
    <property type="match status" value="1"/>
</dbReference>
<feature type="compositionally biased region" description="Acidic residues" evidence="2">
    <location>
        <begin position="878"/>
        <end position="892"/>
    </location>
</feature>
<reference evidence="4" key="1">
    <citation type="journal article" date="2020" name="Fungal Divers.">
        <title>Resolving the Mortierellaceae phylogeny through synthesis of multi-gene phylogenetics and phylogenomics.</title>
        <authorList>
            <person name="Vandepol N."/>
            <person name="Liber J."/>
            <person name="Desiro A."/>
            <person name="Na H."/>
            <person name="Kennedy M."/>
            <person name="Barry K."/>
            <person name="Grigoriev I.V."/>
            <person name="Miller A.N."/>
            <person name="O'Donnell K."/>
            <person name="Stajich J.E."/>
            <person name="Bonito G."/>
        </authorList>
    </citation>
    <scope>NUCLEOTIDE SEQUENCE</scope>
    <source>
        <strain evidence="4">NRRL 2769</strain>
    </source>
</reference>
<organism evidence="4 5">
    <name type="scientific">Entomortierella chlamydospora</name>
    <dbReference type="NCBI Taxonomy" id="101097"/>
    <lineage>
        <taxon>Eukaryota</taxon>
        <taxon>Fungi</taxon>
        <taxon>Fungi incertae sedis</taxon>
        <taxon>Mucoromycota</taxon>
        <taxon>Mortierellomycotina</taxon>
        <taxon>Mortierellomycetes</taxon>
        <taxon>Mortierellales</taxon>
        <taxon>Mortierellaceae</taxon>
        <taxon>Entomortierella</taxon>
    </lineage>
</organism>
<accession>A0A9P6T0G2</accession>
<comment type="caution">
    <text evidence="4">The sequence shown here is derived from an EMBL/GenBank/DDBJ whole genome shotgun (WGS) entry which is preliminary data.</text>
</comment>
<sequence length="980" mass="107713">MNIIHDSIGGLSPKHYNPHGVIDAVNSSKDKSCAEKQDRDKDGIVFPDVYSDQQYRKLVFPFVSTDSASSLAYIAYNRQGDRIMNFNMVEWSGGNIDLPDMTRDVPVLERLFRRNGADSYSDQGDDTSRIQKALDRVSHITAQSTLSTGVVLKGVLVGRLTHQPKFRGFTLAKPSDNVKSATADNDNNTLITEIAATTTTKTTTVTESIRVLEAVEIPATFSDIPPNPPATSNSASGLNEKYQERFKARFRGAGAHQPDFRGFSLKPSSSKNSERQLLEVASATSIGVDPIGVQEPPSRRSAAISKQSEKSSRDKAAPDTRESHINKRAELTKALKALSITKADANTANSGESISSSTRQRTKPVSTSRKEHVDSGSSKALASSKSSSRYTDSTQPIDISARTPSAKQTRSTSRSSGYSPGFSIAWGRNSTTLTSKPNQPSETKSGRPAQPVSEQRPVIEDTIDDIGVMDDFDPDPFDHIPSPTHDDFDQEPDLNPLKSVATHETSRSKRKPISSSIPDTAAPTLAHKSGHIPAKRRRLIQEEADENEDPLPIHQNQVNGVSKTSGGQKKSISDNQQNKDKRPDVVVNPENQKKAKSTEKSQVAAKPKATSKQDTTRSLRQTTLMQLASKPIRKDDESSKTLSSTTRNQQLTDDSGSESDFVVSTTKTRKSSKADKSKASKKVGTVKKGASEQTLKNYKQLQIHCLKFWGPFGAASRPATVSNRATAKQLPVQGEASTPAQKTVQSVLEIEDAPLTEMDVIADAVRDVVDKFIDSLEDQSIAKEMLMLRSDLETVLIEQVDILDDHTLLRASARKAAALKKELRVRLLETQRQRQKTREELKKVRANFEREERARRRLEETHKFLTDLEALRDHVVGSDEEGEEEDETEESDDLKTGLQSLIATVGSRCGGGIGGITENKSTEAGMLGTLEEFNKLLETMEKNLQSMPLVTHSQEVSSRKKVFGDDDDIDDDPDVDYFNV</sequence>
<proteinExistence type="predicted"/>
<evidence type="ECO:0000313" key="5">
    <source>
        <dbReference type="Proteomes" id="UP000703661"/>
    </source>
</evidence>
<feature type="region of interest" description="Disordered" evidence="2">
    <location>
        <begin position="874"/>
        <end position="895"/>
    </location>
</feature>
<name>A0A9P6T0G2_9FUNG</name>
<feature type="compositionally biased region" description="Low complexity" evidence="2">
    <location>
        <begin position="375"/>
        <end position="388"/>
    </location>
</feature>
<dbReference type="InterPro" id="IPR048743">
    <property type="entry name" value="AME1"/>
</dbReference>
<feature type="compositionally biased region" description="Polar residues" evidence="2">
    <location>
        <begin position="610"/>
        <end position="626"/>
    </location>
</feature>
<feature type="region of interest" description="Disordered" evidence="2">
    <location>
        <begin position="255"/>
        <end position="275"/>
    </location>
</feature>
<feature type="region of interest" description="Disordered" evidence="2">
    <location>
        <begin position="949"/>
        <end position="980"/>
    </location>
</feature>
<feature type="domain" description="Inner kinetochore subunit AME1" evidence="3">
    <location>
        <begin position="788"/>
        <end position="940"/>
    </location>
</feature>
<feature type="compositionally biased region" description="Acidic residues" evidence="2">
    <location>
        <begin position="965"/>
        <end position="980"/>
    </location>
</feature>
<feature type="compositionally biased region" description="Basic and acidic residues" evidence="2">
    <location>
        <begin position="307"/>
        <end position="327"/>
    </location>
</feature>
<evidence type="ECO:0000256" key="1">
    <source>
        <dbReference type="SAM" id="Coils"/>
    </source>
</evidence>
<feature type="coiled-coil region" evidence="1">
    <location>
        <begin position="820"/>
        <end position="868"/>
    </location>
</feature>
<feature type="compositionally biased region" description="Polar residues" evidence="2">
    <location>
        <begin position="389"/>
        <end position="418"/>
    </location>
</feature>
<feature type="compositionally biased region" description="Basic residues" evidence="2">
    <location>
        <begin position="528"/>
        <end position="538"/>
    </location>
</feature>
<feature type="region of interest" description="Disordered" evidence="2">
    <location>
        <begin position="288"/>
        <end position="327"/>
    </location>
</feature>
<evidence type="ECO:0000256" key="2">
    <source>
        <dbReference type="SAM" id="MobiDB-lite"/>
    </source>
</evidence>
<gene>
    <name evidence="4" type="ORF">BGZ80_009441</name>
</gene>
<dbReference type="Proteomes" id="UP000703661">
    <property type="component" value="Unassembled WGS sequence"/>
</dbReference>
<feature type="compositionally biased region" description="Polar residues" evidence="2">
    <location>
        <begin position="640"/>
        <end position="654"/>
    </location>
</feature>
<protein>
    <recommendedName>
        <fullName evidence="3">Inner kinetochore subunit AME1 domain-containing protein</fullName>
    </recommendedName>
</protein>
<feature type="compositionally biased region" description="Polar residues" evidence="2">
    <location>
        <begin position="347"/>
        <end position="367"/>
    </location>
</feature>
<feature type="compositionally biased region" description="Acidic residues" evidence="2">
    <location>
        <begin position="461"/>
        <end position="475"/>
    </location>
</feature>
<keyword evidence="5" id="KW-1185">Reference proteome</keyword>
<evidence type="ECO:0000259" key="3">
    <source>
        <dbReference type="Pfam" id="PF20994"/>
    </source>
</evidence>
<evidence type="ECO:0000313" key="4">
    <source>
        <dbReference type="EMBL" id="KAG0016075.1"/>
    </source>
</evidence>
<feature type="compositionally biased region" description="Polar residues" evidence="2">
    <location>
        <begin position="428"/>
        <end position="443"/>
    </location>
</feature>
<dbReference type="AlphaFoldDB" id="A0A9P6T0G2"/>
<feature type="region of interest" description="Disordered" evidence="2">
    <location>
        <begin position="347"/>
        <end position="689"/>
    </location>
</feature>
<keyword evidence="1" id="KW-0175">Coiled coil</keyword>
<feature type="compositionally biased region" description="Polar residues" evidence="2">
    <location>
        <begin position="554"/>
        <end position="576"/>
    </location>
</feature>